<dbReference type="SUPFAM" id="SSF53756">
    <property type="entry name" value="UDP-Glycosyltransferase/glycogen phosphorylase"/>
    <property type="match status" value="1"/>
</dbReference>
<dbReference type="RefSeq" id="WP_229433071.1">
    <property type="nucleotide sequence ID" value="NZ_JAJHPV010000014.1"/>
</dbReference>
<dbReference type="PANTHER" id="PTHR12526:SF622">
    <property type="entry name" value="GLYCOSYLTRANSFERASE (GROUP I)"/>
    <property type="match status" value="1"/>
</dbReference>
<proteinExistence type="predicted"/>
<protein>
    <submittedName>
        <fullName evidence="2">Glycosyltransferase family 4 protein</fullName>
    </submittedName>
</protein>
<dbReference type="InterPro" id="IPR028098">
    <property type="entry name" value="Glyco_trans_4-like_N"/>
</dbReference>
<evidence type="ECO:0000313" key="2">
    <source>
        <dbReference type="EMBL" id="MCC6072175.1"/>
    </source>
</evidence>
<reference evidence="2 3" key="1">
    <citation type="submission" date="2021-11" db="EMBL/GenBank/DDBJ databases">
        <authorList>
            <person name="Huq M.A."/>
        </authorList>
    </citation>
    <scope>NUCLEOTIDE SEQUENCE [LARGE SCALE GENOMIC DNA]</scope>
    <source>
        <strain evidence="2 3">MAHUQ-52</strain>
    </source>
</reference>
<dbReference type="EMBL" id="JAJHPV010000014">
    <property type="protein sequence ID" value="MCC6072175.1"/>
    <property type="molecule type" value="Genomic_DNA"/>
</dbReference>
<dbReference type="Pfam" id="PF13579">
    <property type="entry name" value="Glyco_trans_4_4"/>
    <property type="match status" value="1"/>
</dbReference>
<evidence type="ECO:0000259" key="1">
    <source>
        <dbReference type="Pfam" id="PF13579"/>
    </source>
</evidence>
<feature type="domain" description="Glycosyltransferase subfamily 4-like N-terminal" evidence="1">
    <location>
        <begin position="16"/>
        <end position="202"/>
    </location>
</feature>
<gene>
    <name evidence="2" type="ORF">LMJ30_14575</name>
</gene>
<accession>A0ABS8IYA9</accession>
<dbReference type="Gene3D" id="3.40.50.2000">
    <property type="entry name" value="Glycogen Phosphorylase B"/>
    <property type="match status" value="2"/>
</dbReference>
<dbReference type="CDD" id="cd03794">
    <property type="entry name" value="GT4_WbuB-like"/>
    <property type="match status" value="1"/>
</dbReference>
<dbReference type="Pfam" id="PF13692">
    <property type="entry name" value="Glyco_trans_1_4"/>
    <property type="match status" value="1"/>
</dbReference>
<keyword evidence="3" id="KW-1185">Reference proteome</keyword>
<organism evidence="2 3">
    <name type="scientific">Massilia agrisoli</name>
    <dbReference type="NCBI Taxonomy" id="2892444"/>
    <lineage>
        <taxon>Bacteria</taxon>
        <taxon>Pseudomonadati</taxon>
        <taxon>Pseudomonadota</taxon>
        <taxon>Betaproteobacteria</taxon>
        <taxon>Burkholderiales</taxon>
        <taxon>Oxalobacteraceae</taxon>
        <taxon>Telluria group</taxon>
        <taxon>Massilia</taxon>
    </lineage>
</organism>
<comment type="caution">
    <text evidence="2">The sequence shown here is derived from an EMBL/GenBank/DDBJ whole genome shotgun (WGS) entry which is preliminary data.</text>
</comment>
<dbReference type="PANTHER" id="PTHR12526">
    <property type="entry name" value="GLYCOSYLTRANSFERASE"/>
    <property type="match status" value="1"/>
</dbReference>
<evidence type="ECO:0000313" key="3">
    <source>
        <dbReference type="Proteomes" id="UP001198701"/>
    </source>
</evidence>
<name>A0ABS8IYA9_9BURK</name>
<sequence>MNILLINHYAGSLQHGMEYRPYYLAREWVRLGHRVRIAASSRSHIRAQAPQMRGQARLDETIDGIEYTWFDTPAYAGNGSARALNMAAFIMRLTRDARQLAQSFRPDVVIASSTYPLDIWPARRIARLARARLLFEVHDLWPLSPMELGNYSRWHPFIMLLQAAENYACRHADAVVSILPKVRDHLEAHGMARHKLHIVPNGADPAEWLADPPQLQGEVAAALADLRDRGKFIVGYAGTHGMANSLGTLLGAAAQLAGERVAFVLVGGGPDKARLQARARDMGLSNVYFFDPVAKQQVPALLQCFDVAYIGWPRQPLYRFGISPNKLIDYMMAARPILHAVDAGNDPVADAGCGLTVAPEDPSAVARGVLSLMSMPAAERAALGQRGKLYALRNLSYPVLGERFLNILAGLRPTTF</sequence>
<dbReference type="Proteomes" id="UP001198701">
    <property type="component" value="Unassembled WGS sequence"/>
</dbReference>